<dbReference type="InterPro" id="IPR013196">
    <property type="entry name" value="HTH_11"/>
</dbReference>
<gene>
    <name evidence="3" type="ORF">Q5741_04325</name>
</gene>
<dbReference type="PANTHER" id="PTHR34580:SF3">
    <property type="entry name" value="PROTEIN PAFB"/>
    <property type="match status" value="1"/>
</dbReference>
<dbReference type="Gene3D" id="1.10.10.10">
    <property type="entry name" value="Winged helix-like DNA-binding domain superfamily/Winged helix DNA-binding domain"/>
    <property type="match status" value="1"/>
</dbReference>
<dbReference type="SUPFAM" id="SSF46785">
    <property type="entry name" value="Winged helix' DNA-binding domain"/>
    <property type="match status" value="1"/>
</dbReference>
<protein>
    <submittedName>
        <fullName evidence="3">YafY family protein</fullName>
    </submittedName>
</protein>
<dbReference type="PROSITE" id="PS52050">
    <property type="entry name" value="WYL"/>
    <property type="match status" value="1"/>
</dbReference>
<dbReference type="Proteomes" id="UP001240171">
    <property type="component" value="Unassembled WGS sequence"/>
</dbReference>
<accession>A0ABT9CD80</accession>
<name>A0ABT9CD80_9BACL</name>
<feature type="domain" description="WYL" evidence="2">
    <location>
        <begin position="139"/>
        <end position="205"/>
    </location>
</feature>
<evidence type="ECO:0000259" key="2">
    <source>
        <dbReference type="Pfam" id="PF13280"/>
    </source>
</evidence>
<evidence type="ECO:0000313" key="3">
    <source>
        <dbReference type="EMBL" id="MDO7905636.1"/>
    </source>
</evidence>
<dbReference type="InterPro" id="IPR036390">
    <property type="entry name" value="WH_DNA-bd_sf"/>
</dbReference>
<organism evidence="3 4">
    <name type="scientific">Paenibacillus lacisoli</name>
    <dbReference type="NCBI Taxonomy" id="3064525"/>
    <lineage>
        <taxon>Bacteria</taxon>
        <taxon>Bacillati</taxon>
        <taxon>Bacillota</taxon>
        <taxon>Bacilli</taxon>
        <taxon>Bacillales</taxon>
        <taxon>Paenibacillaceae</taxon>
        <taxon>Paenibacillus</taxon>
    </lineage>
</organism>
<comment type="caution">
    <text evidence="3">The sequence shown here is derived from an EMBL/GenBank/DDBJ whole genome shotgun (WGS) entry which is preliminary data.</text>
</comment>
<dbReference type="InterPro" id="IPR026881">
    <property type="entry name" value="WYL_dom"/>
</dbReference>
<dbReference type="Pfam" id="PF08279">
    <property type="entry name" value="HTH_11"/>
    <property type="match status" value="1"/>
</dbReference>
<feature type="domain" description="Helix-turn-helix type 11" evidence="1">
    <location>
        <begin position="8"/>
        <end position="61"/>
    </location>
</feature>
<dbReference type="Pfam" id="PF13280">
    <property type="entry name" value="WYL"/>
    <property type="match status" value="1"/>
</dbReference>
<reference evidence="3 4" key="1">
    <citation type="submission" date="2023-07" db="EMBL/GenBank/DDBJ databases">
        <title>Paenibacillus sp. JX-17 nov. isolated from soil.</title>
        <authorList>
            <person name="Wan Y."/>
            <person name="Liu B."/>
        </authorList>
    </citation>
    <scope>NUCLEOTIDE SEQUENCE [LARGE SCALE GENOMIC DNA]</scope>
    <source>
        <strain evidence="3 4">JX-17</strain>
    </source>
</reference>
<sequence length="326" mass="37238">MSKTDQMLSILWMLRSGKQMNAQQMSDQLEVHIRTVYRYIDSLCASGVPIIADSGPNGGYRLLNHFIESPLRFDMEEQKALVHASIFAAESGYPYTEALNRAVNKLKLYTNDDQLDEINRHHDGMSVIYPPITDKQKSHLEILEEAASQGITLSIMYDKGRRTAPAARELDPYGIVYWKGSWYTVGYCSLREELRSFRVDRITAVPETKRRFERPAGFSAKDFLMRNLLPDSLNSHQLINVIIQGQEQVLNELCQHWLFGHALQEREAGKAVFQLGQPSLLTYVPYFLLPYGRTLTILEPFGLVEKLAEVSSSLAEHYEKMKLCEG</sequence>
<proteinExistence type="predicted"/>
<dbReference type="InterPro" id="IPR051534">
    <property type="entry name" value="CBASS_pafABC_assoc_protein"/>
</dbReference>
<dbReference type="InterPro" id="IPR036388">
    <property type="entry name" value="WH-like_DNA-bd_sf"/>
</dbReference>
<dbReference type="EMBL" id="JAUQTB010000002">
    <property type="protein sequence ID" value="MDO7905636.1"/>
    <property type="molecule type" value="Genomic_DNA"/>
</dbReference>
<evidence type="ECO:0000313" key="4">
    <source>
        <dbReference type="Proteomes" id="UP001240171"/>
    </source>
</evidence>
<keyword evidence="4" id="KW-1185">Reference proteome</keyword>
<dbReference type="RefSeq" id="WP_305022840.1">
    <property type="nucleotide sequence ID" value="NZ_JAUQTB010000002.1"/>
</dbReference>
<dbReference type="PANTHER" id="PTHR34580">
    <property type="match status" value="1"/>
</dbReference>
<evidence type="ECO:0000259" key="1">
    <source>
        <dbReference type="Pfam" id="PF08279"/>
    </source>
</evidence>